<sequence>MIVPHVPLRRTLARQVSPDLPVRLTVRLARFIRGSRQCKAVHSARSP</sequence>
<evidence type="ECO:0000313" key="1">
    <source>
        <dbReference type="EMBL" id="ACD60579.1"/>
    </source>
</evidence>
<dbReference type="EMBL" id="CP000967">
    <property type="protein sequence ID" value="ACD60579.1"/>
    <property type="molecule type" value="Genomic_DNA"/>
</dbReference>
<dbReference type="AlphaFoldDB" id="A0A0K0GNG4"/>
<accession>A0A0K0GNG4</accession>
<gene>
    <name evidence="1" type="ordered locus">PXO_02278</name>
</gene>
<evidence type="ECO:0000313" key="2">
    <source>
        <dbReference type="Proteomes" id="UP000001740"/>
    </source>
</evidence>
<dbReference type="Proteomes" id="UP000001740">
    <property type="component" value="Chromosome"/>
</dbReference>
<organism evidence="1 2">
    <name type="scientific">Xanthomonas oryzae pv. oryzae (strain PXO99A)</name>
    <dbReference type="NCBI Taxonomy" id="360094"/>
    <lineage>
        <taxon>Bacteria</taxon>
        <taxon>Pseudomonadati</taxon>
        <taxon>Pseudomonadota</taxon>
        <taxon>Gammaproteobacteria</taxon>
        <taxon>Lysobacterales</taxon>
        <taxon>Lysobacteraceae</taxon>
        <taxon>Xanthomonas</taxon>
    </lineage>
</organism>
<dbReference type="KEGG" id="xop:PXO_02278"/>
<name>A0A0K0GNG4_XANOP</name>
<proteinExistence type="predicted"/>
<protein>
    <submittedName>
        <fullName evidence="1">Uncharacterized protein</fullName>
    </submittedName>
</protein>
<reference evidence="1 2" key="1">
    <citation type="journal article" date="2008" name="BMC Genomics">
        <title>Genome sequence and rapid evolution of the rice pathogen Xanthomonas oryzae pv. oryzae PXO99A.</title>
        <authorList>
            <person name="Salzberg S.L."/>
            <person name="Sommer D.D."/>
            <person name="Schatz M.C."/>
            <person name="Phillippy A.M."/>
            <person name="Rabinowicz P.D."/>
            <person name="Tsuge S."/>
            <person name="Furutani A."/>
            <person name="Ochiai H."/>
            <person name="Delcher A.L."/>
            <person name="Kelley D."/>
            <person name="Madupu R."/>
            <person name="Puiu D."/>
            <person name="Radune D."/>
            <person name="Shumway M."/>
            <person name="Trapnell C."/>
            <person name="Aparna G."/>
            <person name="Jha G."/>
            <person name="Pandey A."/>
            <person name="Patil P.B."/>
            <person name="Ishihara H."/>
            <person name="Meyer D.F."/>
            <person name="Szurek B."/>
            <person name="Verdier V."/>
            <person name="Koebnik R."/>
            <person name="Dow J.M."/>
            <person name="Ryan R.P."/>
            <person name="Hirata H."/>
            <person name="Tsuyumu S."/>
            <person name="Won Lee S."/>
            <person name="Seo Y.S."/>
            <person name="Sriariyanum M."/>
            <person name="Ronald P.C."/>
            <person name="Sonti R.V."/>
            <person name="Van Sluys M.A."/>
            <person name="Leach J.E."/>
            <person name="White F.F."/>
            <person name="Bogdanove A.J."/>
        </authorList>
    </citation>
    <scope>NUCLEOTIDE SEQUENCE [LARGE SCALE GENOMIC DNA]</scope>
    <source>
        <strain evidence="1 2">PXO99A</strain>
    </source>
</reference>
<dbReference type="HOGENOM" id="CLU_3174821_0_0_6"/>